<evidence type="ECO:0000256" key="4">
    <source>
        <dbReference type="ARBA" id="ARBA00022475"/>
    </source>
</evidence>
<dbReference type="GO" id="GO:0005886">
    <property type="term" value="C:plasma membrane"/>
    <property type="evidence" value="ECO:0007669"/>
    <property type="project" value="UniProtKB-SubCell"/>
</dbReference>
<dbReference type="GO" id="GO:0005516">
    <property type="term" value="F:calmodulin binding"/>
    <property type="evidence" value="ECO:0007669"/>
    <property type="project" value="InterPro"/>
</dbReference>
<evidence type="ECO:0000256" key="5">
    <source>
        <dbReference type="ARBA" id="ARBA00022490"/>
    </source>
</evidence>
<feature type="compositionally biased region" description="Basic and acidic residues" evidence="10">
    <location>
        <begin position="183"/>
        <end position="194"/>
    </location>
</feature>
<dbReference type="AlphaFoldDB" id="A0A9Q1AQI0"/>
<gene>
    <name evidence="11" type="ORF">JRQ81_011967</name>
</gene>
<sequence length="262" mass="27104">MARDPAVGDFLHLKQKRKCIASGKQRHALAPPPPQFFSSLVGGGGESQENGHVKVNGDVSPKADGEPTPLNGNGSAEAVKEEAKGEAGNGDTIEPAPVSEGGEAKADGPAVATAKETPKKKKKFSFKKPFKLSGISFRKTKKESGDTSGVSSPTEEQGKAEVKGEESPAAATGETEQAGTTAHGEEAPEEKEKAATAPASAPEGQAEVAAKREEGSEGAAAEEGEREKPQQPPASETQAETKPEEVSKAAEVESSPIERKEE</sequence>
<keyword evidence="4" id="KW-1003">Cell membrane</keyword>
<evidence type="ECO:0008006" key="13">
    <source>
        <dbReference type="Google" id="ProtNLM"/>
    </source>
</evidence>
<feature type="compositionally biased region" description="Basic and acidic residues" evidence="10">
    <location>
        <begin position="156"/>
        <end position="166"/>
    </location>
</feature>
<evidence type="ECO:0000256" key="7">
    <source>
        <dbReference type="ARBA" id="ARBA00023136"/>
    </source>
</evidence>
<evidence type="ECO:0000256" key="6">
    <source>
        <dbReference type="ARBA" id="ARBA00022707"/>
    </source>
</evidence>
<keyword evidence="9" id="KW-0449">Lipoprotein</keyword>
<dbReference type="Pfam" id="PF02063">
    <property type="entry name" value="MARCKS"/>
    <property type="match status" value="1"/>
</dbReference>
<feature type="compositionally biased region" description="Low complexity" evidence="10">
    <location>
        <begin position="169"/>
        <end position="182"/>
    </location>
</feature>
<dbReference type="GO" id="GO:0005737">
    <property type="term" value="C:cytoplasm"/>
    <property type="evidence" value="ECO:0007669"/>
    <property type="project" value="TreeGrafter"/>
</dbReference>
<feature type="compositionally biased region" description="Basic residues" evidence="10">
    <location>
        <begin position="118"/>
        <end position="130"/>
    </location>
</feature>
<evidence type="ECO:0000256" key="10">
    <source>
        <dbReference type="SAM" id="MobiDB-lite"/>
    </source>
</evidence>
<keyword evidence="8" id="KW-0206">Cytoskeleton</keyword>
<dbReference type="GO" id="GO:0051015">
    <property type="term" value="F:actin filament binding"/>
    <property type="evidence" value="ECO:0007669"/>
    <property type="project" value="TreeGrafter"/>
</dbReference>
<dbReference type="Proteomes" id="UP001142489">
    <property type="component" value="Unassembled WGS sequence"/>
</dbReference>
<keyword evidence="7" id="KW-0472">Membrane</keyword>
<protein>
    <recommendedName>
        <fullName evidence="13">MARCKS-related protein</fullName>
    </recommendedName>
</protein>
<feature type="compositionally biased region" description="Polar residues" evidence="10">
    <location>
        <begin position="146"/>
        <end position="155"/>
    </location>
</feature>
<evidence type="ECO:0000256" key="9">
    <source>
        <dbReference type="ARBA" id="ARBA00023288"/>
    </source>
</evidence>
<dbReference type="InterPro" id="IPR002101">
    <property type="entry name" value="MARCKS"/>
</dbReference>
<evidence type="ECO:0000256" key="1">
    <source>
        <dbReference type="ARBA" id="ARBA00004193"/>
    </source>
</evidence>
<evidence type="ECO:0000256" key="3">
    <source>
        <dbReference type="ARBA" id="ARBA00006456"/>
    </source>
</evidence>
<accession>A0A9Q1AQI0</accession>
<keyword evidence="5" id="KW-0963">Cytoplasm</keyword>
<reference evidence="11" key="1">
    <citation type="journal article" date="2023" name="DNA Res.">
        <title>Chromosome-level genome assembly of Phrynocephalus forsythii using third-generation DNA sequencing and Hi-C analysis.</title>
        <authorList>
            <person name="Qi Y."/>
            <person name="Zhao W."/>
            <person name="Zhao Y."/>
            <person name="Niu C."/>
            <person name="Cao S."/>
            <person name="Zhang Y."/>
        </authorList>
    </citation>
    <scope>NUCLEOTIDE SEQUENCE</scope>
    <source>
        <tissue evidence="11">Muscle</tissue>
    </source>
</reference>
<dbReference type="GO" id="GO:0005856">
    <property type="term" value="C:cytoskeleton"/>
    <property type="evidence" value="ECO:0007669"/>
    <property type="project" value="UniProtKB-SubCell"/>
</dbReference>
<keyword evidence="6" id="KW-0519">Myristate</keyword>
<name>A0A9Q1AQI0_9SAUR</name>
<evidence type="ECO:0000313" key="11">
    <source>
        <dbReference type="EMBL" id="KAJ7304410.1"/>
    </source>
</evidence>
<evidence type="ECO:0000256" key="8">
    <source>
        <dbReference type="ARBA" id="ARBA00023212"/>
    </source>
</evidence>
<feature type="compositionally biased region" description="Basic and acidic residues" evidence="10">
    <location>
        <begin position="239"/>
        <end position="262"/>
    </location>
</feature>
<dbReference type="PANTHER" id="PTHR14353:SF8">
    <property type="entry name" value="MARCKS-RELATED PROTEIN"/>
    <property type="match status" value="1"/>
</dbReference>
<evidence type="ECO:0000256" key="2">
    <source>
        <dbReference type="ARBA" id="ARBA00004245"/>
    </source>
</evidence>
<dbReference type="PRINTS" id="PR00963">
    <property type="entry name" value="MARCKS"/>
</dbReference>
<comment type="subcellular location">
    <subcellularLocation>
        <location evidence="1">Cell membrane</location>
        <topology evidence="1">Lipid-anchor</topology>
    </subcellularLocation>
    <subcellularLocation>
        <location evidence="2">Cytoplasm</location>
        <location evidence="2">Cytoskeleton</location>
    </subcellularLocation>
</comment>
<keyword evidence="12" id="KW-1185">Reference proteome</keyword>
<feature type="region of interest" description="Disordered" evidence="10">
    <location>
        <begin position="22"/>
        <end position="262"/>
    </location>
</feature>
<comment type="similarity">
    <text evidence="3">Belongs to the MARCKS family.</text>
</comment>
<comment type="caution">
    <text evidence="11">The sequence shown here is derived from an EMBL/GenBank/DDBJ whole genome shotgun (WGS) entry which is preliminary data.</text>
</comment>
<proteinExistence type="inferred from homology"/>
<dbReference type="OrthoDB" id="9948538at2759"/>
<dbReference type="EMBL" id="JAPFRF010000023">
    <property type="protein sequence ID" value="KAJ7304410.1"/>
    <property type="molecule type" value="Genomic_DNA"/>
</dbReference>
<dbReference type="PANTHER" id="PTHR14353">
    <property type="entry name" value="MYRISTOYLATED ALANINE-RICH C-KINASE SUBSTRATE MARCKS"/>
    <property type="match status" value="1"/>
</dbReference>
<organism evidence="11 12">
    <name type="scientific">Phrynocephalus forsythii</name>
    <dbReference type="NCBI Taxonomy" id="171643"/>
    <lineage>
        <taxon>Eukaryota</taxon>
        <taxon>Metazoa</taxon>
        <taxon>Chordata</taxon>
        <taxon>Craniata</taxon>
        <taxon>Vertebrata</taxon>
        <taxon>Euteleostomi</taxon>
        <taxon>Lepidosauria</taxon>
        <taxon>Squamata</taxon>
        <taxon>Bifurcata</taxon>
        <taxon>Unidentata</taxon>
        <taxon>Episquamata</taxon>
        <taxon>Toxicofera</taxon>
        <taxon>Iguania</taxon>
        <taxon>Acrodonta</taxon>
        <taxon>Agamidae</taxon>
        <taxon>Agaminae</taxon>
        <taxon>Phrynocephalus</taxon>
    </lineage>
</organism>
<dbReference type="GO" id="GO:0007015">
    <property type="term" value="P:actin filament organization"/>
    <property type="evidence" value="ECO:0007669"/>
    <property type="project" value="TreeGrafter"/>
</dbReference>
<evidence type="ECO:0000313" key="12">
    <source>
        <dbReference type="Proteomes" id="UP001142489"/>
    </source>
</evidence>
<dbReference type="GO" id="GO:0007417">
    <property type="term" value="P:central nervous system development"/>
    <property type="evidence" value="ECO:0007669"/>
    <property type="project" value="TreeGrafter"/>
</dbReference>